<evidence type="ECO:0000313" key="8">
    <source>
        <dbReference type="EMBL" id="KKL93344.1"/>
    </source>
</evidence>
<accession>A0A0F9G3Q5</accession>
<evidence type="ECO:0000256" key="5">
    <source>
        <dbReference type="ARBA" id="ARBA00023163"/>
    </source>
</evidence>
<dbReference type="AlphaFoldDB" id="A0A0F9G3Q5"/>
<organism evidence="8">
    <name type="scientific">marine sediment metagenome</name>
    <dbReference type="NCBI Taxonomy" id="412755"/>
    <lineage>
        <taxon>unclassified sequences</taxon>
        <taxon>metagenomes</taxon>
        <taxon>ecological metagenomes</taxon>
    </lineage>
</organism>
<dbReference type="Gene3D" id="1.10.10.10">
    <property type="entry name" value="Winged helix-like DNA-binding domain superfamily/Winged helix DNA-binding domain"/>
    <property type="match status" value="1"/>
</dbReference>
<comment type="caution">
    <text evidence="8">The sequence shown here is derived from an EMBL/GenBank/DDBJ whole genome shotgun (WGS) entry which is preliminary data.</text>
</comment>
<dbReference type="CDD" id="cd06171">
    <property type="entry name" value="Sigma70_r4"/>
    <property type="match status" value="1"/>
</dbReference>
<dbReference type="GO" id="GO:0006352">
    <property type="term" value="P:DNA-templated transcription initiation"/>
    <property type="evidence" value="ECO:0007669"/>
    <property type="project" value="InterPro"/>
</dbReference>
<dbReference type="SUPFAM" id="SSF88946">
    <property type="entry name" value="Sigma2 domain of RNA polymerase sigma factors"/>
    <property type="match status" value="1"/>
</dbReference>
<dbReference type="PROSITE" id="PS01063">
    <property type="entry name" value="SIGMA70_ECF"/>
    <property type="match status" value="1"/>
</dbReference>
<evidence type="ECO:0000256" key="2">
    <source>
        <dbReference type="ARBA" id="ARBA00023015"/>
    </source>
</evidence>
<dbReference type="InterPro" id="IPR013249">
    <property type="entry name" value="RNA_pol_sigma70_r4_t2"/>
</dbReference>
<dbReference type="GO" id="GO:0003677">
    <property type="term" value="F:DNA binding"/>
    <property type="evidence" value="ECO:0007669"/>
    <property type="project" value="UniProtKB-KW"/>
</dbReference>
<evidence type="ECO:0000256" key="3">
    <source>
        <dbReference type="ARBA" id="ARBA00023082"/>
    </source>
</evidence>
<sequence length="183" mass="20379">MADRDDFDNLAMEHLTAVYRAAIALCGRADEAEDLVQATYLKALERFDSFQPGTNCRAWLMRILRNTRIDRLRRRKVAGPALPLQEDLLAEPAPHPEPAWTDARDILENFADEEVIRALGELPEAHRLTLFLIDVAELSQAEVAEITDVAVGTVKSRTSRARATLKEALQAHAKDLGLGGREP</sequence>
<reference evidence="8" key="1">
    <citation type="journal article" date="2015" name="Nature">
        <title>Complex archaea that bridge the gap between prokaryotes and eukaryotes.</title>
        <authorList>
            <person name="Spang A."/>
            <person name="Saw J.H."/>
            <person name="Jorgensen S.L."/>
            <person name="Zaremba-Niedzwiedzka K."/>
            <person name="Martijn J."/>
            <person name="Lind A.E."/>
            <person name="van Eijk R."/>
            <person name="Schleper C."/>
            <person name="Guy L."/>
            <person name="Ettema T.J."/>
        </authorList>
    </citation>
    <scope>NUCLEOTIDE SEQUENCE</scope>
</reference>
<evidence type="ECO:0000256" key="4">
    <source>
        <dbReference type="ARBA" id="ARBA00023125"/>
    </source>
</evidence>
<dbReference type="InterPro" id="IPR013324">
    <property type="entry name" value="RNA_pol_sigma_r3/r4-like"/>
</dbReference>
<keyword evidence="3" id="KW-0731">Sigma factor</keyword>
<proteinExistence type="inferred from homology"/>
<dbReference type="InterPro" id="IPR014284">
    <property type="entry name" value="RNA_pol_sigma-70_dom"/>
</dbReference>
<name>A0A0F9G3Q5_9ZZZZ</name>
<evidence type="ECO:0008006" key="9">
    <source>
        <dbReference type="Google" id="ProtNLM"/>
    </source>
</evidence>
<gene>
    <name evidence="8" type="ORF">LCGC14_1875630</name>
</gene>
<evidence type="ECO:0000256" key="1">
    <source>
        <dbReference type="ARBA" id="ARBA00010641"/>
    </source>
</evidence>
<dbReference type="InterPro" id="IPR039425">
    <property type="entry name" value="RNA_pol_sigma-70-like"/>
</dbReference>
<evidence type="ECO:0000259" key="6">
    <source>
        <dbReference type="Pfam" id="PF04542"/>
    </source>
</evidence>
<keyword evidence="2" id="KW-0805">Transcription regulation</keyword>
<evidence type="ECO:0000259" key="7">
    <source>
        <dbReference type="Pfam" id="PF08281"/>
    </source>
</evidence>
<dbReference type="Pfam" id="PF08281">
    <property type="entry name" value="Sigma70_r4_2"/>
    <property type="match status" value="1"/>
</dbReference>
<feature type="domain" description="RNA polymerase sigma-70 region 2" evidence="6">
    <location>
        <begin position="11"/>
        <end position="76"/>
    </location>
</feature>
<keyword evidence="4" id="KW-0238">DNA-binding</keyword>
<dbReference type="NCBIfam" id="TIGR02937">
    <property type="entry name" value="sigma70-ECF"/>
    <property type="match status" value="1"/>
</dbReference>
<dbReference type="EMBL" id="LAZR01019215">
    <property type="protein sequence ID" value="KKL93344.1"/>
    <property type="molecule type" value="Genomic_DNA"/>
</dbReference>
<dbReference type="PANTHER" id="PTHR43133">
    <property type="entry name" value="RNA POLYMERASE ECF-TYPE SIGMA FACTO"/>
    <property type="match status" value="1"/>
</dbReference>
<dbReference type="InterPro" id="IPR007627">
    <property type="entry name" value="RNA_pol_sigma70_r2"/>
</dbReference>
<keyword evidence="5" id="KW-0804">Transcription</keyword>
<dbReference type="SUPFAM" id="SSF88659">
    <property type="entry name" value="Sigma3 and sigma4 domains of RNA polymerase sigma factors"/>
    <property type="match status" value="1"/>
</dbReference>
<dbReference type="InterPro" id="IPR036388">
    <property type="entry name" value="WH-like_DNA-bd_sf"/>
</dbReference>
<dbReference type="GO" id="GO:0016987">
    <property type="term" value="F:sigma factor activity"/>
    <property type="evidence" value="ECO:0007669"/>
    <property type="project" value="UniProtKB-KW"/>
</dbReference>
<dbReference type="InterPro" id="IPR013325">
    <property type="entry name" value="RNA_pol_sigma_r2"/>
</dbReference>
<dbReference type="PANTHER" id="PTHR43133:SF8">
    <property type="entry name" value="RNA POLYMERASE SIGMA FACTOR HI_1459-RELATED"/>
    <property type="match status" value="1"/>
</dbReference>
<dbReference type="InterPro" id="IPR000838">
    <property type="entry name" value="RNA_pol_sigma70_ECF_CS"/>
</dbReference>
<feature type="domain" description="RNA polymerase sigma factor 70 region 4 type 2" evidence="7">
    <location>
        <begin position="113"/>
        <end position="165"/>
    </location>
</feature>
<dbReference type="Pfam" id="PF04542">
    <property type="entry name" value="Sigma70_r2"/>
    <property type="match status" value="1"/>
</dbReference>
<dbReference type="Gene3D" id="1.10.1740.10">
    <property type="match status" value="1"/>
</dbReference>
<comment type="similarity">
    <text evidence="1">Belongs to the sigma-70 factor family. ECF subfamily.</text>
</comment>
<protein>
    <recommendedName>
        <fullName evidence="9">RNA polymerase sigma factor</fullName>
    </recommendedName>
</protein>